<feature type="compositionally biased region" description="Basic and acidic residues" evidence="8">
    <location>
        <begin position="1"/>
        <end position="12"/>
    </location>
</feature>
<keyword evidence="4 6" id="KW-0067">ATP-binding</keyword>
<dbReference type="NCBIfam" id="NF003301">
    <property type="entry name" value="PRK04301.1"/>
    <property type="match status" value="1"/>
</dbReference>
<dbReference type="GO" id="GO:0000730">
    <property type="term" value="P:DNA recombinase assembly"/>
    <property type="evidence" value="ECO:0007669"/>
    <property type="project" value="TreeGrafter"/>
</dbReference>
<comment type="subcellular location">
    <subcellularLocation>
        <location evidence="1 7">Nucleus</location>
    </subcellularLocation>
</comment>
<dbReference type="GO" id="GO:0003697">
    <property type="term" value="F:single-stranded DNA binding"/>
    <property type="evidence" value="ECO:0007669"/>
    <property type="project" value="InterPro"/>
</dbReference>
<evidence type="ECO:0000256" key="8">
    <source>
        <dbReference type="SAM" id="MobiDB-lite"/>
    </source>
</evidence>
<name>A0A8X8ZP06_SALSN</name>
<dbReference type="PANTHER" id="PTHR22942">
    <property type="entry name" value="RECA/RAD51/RADA DNA STRAND-PAIRING FAMILY MEMBER"/>
    <property type="match status" value="1"/>
</dbReference>
<feature type="region of interest" description="Disordered" evidence="8">
    <location>
        <begin position="1"/>
        <end position="25"/>
    </location>
</feature>
<dbReference type="InterPro" id="IPR020588">
    <property type="entry name" value="RecA_ATP-bd"/>
</dbReference>
<evidence type="ECO:0000259" key="10">
    <source>
        <dbReference type="PROSITE" id="PS50163"/>
    </source>
</evidence>
<evidence type="ECO:0000313" key="12">
    <source>
        <dbReference type="Proteomes" id="UP000298416"/>
    </source>
</evidence>
<evidence type="ECO:0000256" key="5">
    <source>
        <dbReference type="ARBA" id="ARBA00023242"/>
    </source>
</evidence>
<dbReference type="PIRSF" id="PIRSF005856">
    <property type="entry name" value="Rad51"/>
    <property type="match status" value="1"/>
</dbReference>
<accession>A0A8X8ZP06</accession>
<keyword evidence="7" id="KW-0233">DNA recombination</keyword>
<evidence type="ECO:0000259" key="9">
    <source>
        <dbReference type="PROSITE" id="PS50162"/>
    </source>
</evidence>
<dbReference type="GO" id="GO:0140664">
    <property type="term" value="F:ATP-dependent DNA damage sensor activity"/>
    <property type="evidence" value="ECO:0007669"/>
    <property type="project" value="InterPro"/>
</dbReference>
<evidence type="ECO:0000256" key="4">
    <source>
        <dbReference type="ARBA" id="ARBA00022840"/>
    </source>
</evidence>
<evidence type="ECO:0000256" key="1">
    <source>
        <dbReference type="ARBA" id="ARBA00004123"/>
    </source>
</evidence>
<dbReference type="CDD" id="cd19513">
    <property type="entry name" value="Rad51"/>
    <property type="match status" value="1"/>
</dbReference>
<dbReference type="InterPro" id="IPR003593">
    <property type="entry name" value="AAA+_ATPase"/>
</dbReference>
<dbReference type="GO" id="GO:0070192">
    <property type="term" value="P:chromosome organization involved in meiotic cell cycle"/>
    <property type="evidence" value="ECO:0007669"/>
    <property type="project" value="TreeGrafter"/>
</dbReference>
<dbReference type="PROSITE" id="PS50162">
    <property type="entry name" value="RECA_2"/>
    <property type="match status" value="1"/>
</dbReference>
<dbReference type="EMBL" id="PNBA02000010">
    <property type="protein sequence ID" value="KAG6411611.1"/>
    <property type="molecule type" value="Genomic_DNA"/>
</dbReference>
<dbReference type="GO" id="GO:0000150">
    <property type="term" value="F:DNA strand exchange activity"/>
    <property type="evidence" value="ECO:0007669"/>
    <property type="project" value="InterPro"/>
</dbReference>
<evidence type="ECO:0000313" key="11">
    <source>
        <dbReference type="EMBL" id="KAG6411611.1"/>
    </source>
</evidence>
<dbReference type="PROSITE" id="PS50163">
    <property type="entry name" value="RECA_3"/>
    <property type="match status" value="1"/>
</dbReference>
<dbReference type="Gene3D" id="3.40.50.300">
    <property type="entry name" value="P-loop containing nucleotide triphosphate hydrolases"/>
    <property type="match status" value="1"/>
</dbReference>
<dbReference type="FunFam" id="3.40.50.300:FF:000092">
    <property type="entry name" value="DNA repair protein Rad51 homolog"/>
    <property type="match status" value="1"/>
</dbReference>
<keyword evidence="5 7" id="KW-0539">Nucleus</keyword>
<dbReference type="InterPro" id="IPR010995">
    <property type="entry name" value="DNA_repair_Rad51/TF_NusA_a-hlx"/>
</dbReference>
<keyword evidence="7" id="KW-0238">DNA-binding</keyword>
<dbReference type="GO" id="GO:0007131">
    <property type="term" value="P:reciprocal meiotic recombination"/>
    <property type="evidence" value="ECO:0007669"/>
    <property type="project" value="TreeGrafter"/>
</dbReference>
<dbReference type="InterPro" id="IPR020587">
    <property type="entry name" value="RecA_monomer-monomer_interface"/>
</dbReference>
<dbReference type="InterPro" id="IPR013632">
    <property type="entry name" value="Rad51_C"/>
</dbReference>
<dbReference type="InterPro" id="IPR011941">
    <property type="entry name" value="DNA_recomb/repair_Rad51"/>
</dbReference>
<feature type="domain" description="RecA family profile 1" evidence="9">
    <location>
        <begin position="91"/>
        <end position="275"/>
    </location>
</feature>
<comment type="caution">
    <text evidence="11">The sequence shown here is derived from an EMBL/GenBank/DDBJ whole genome shotgun (WGS) entry which is preliminary data.</text>
</comment>
<evidence type="ECO:0000256" key="3">
    <source>
        <dbReference type="ARBA" id="ARBA00022741"/>
    </source>
</evidence>
<keyword evidence="3 6" id="KW-0547">Nucleotide-binding</keyword>
<dbReference type="GO" id="GO:0042148">
    <property type="term" value="P:DNA strand invasion"/>
    <property type="evidence" value="ECO:0007669"/>
    <property type="project" value="TreeGrafter"/>
</dbReference>
<comment type="function">
    <text evidence="7">Binds to single and double-stranded DNA and exhibits DNA-dependent ATPase activity. Unwinds duplex DNA. Component of the meiotic recombination pathway. Seems to play a role in mediating chromosome homology search, chromosome pairing and synapsis at early stages and probably chromosome crossing-over at later stages in meiosis. Probably is involved in the repair of meiotic double strand breaks (DBSs) and in homologous recombination.</text>
</comment>
<gene>
    <name evidence="11" type="ORF">SASPL_129694</name>
</gene>
<dbReference type="Proteomes" id="UP000298416">
    <property type="component" value="Unassembled WGS sequence"/>
</dbReference>
<evidence type="ECO:0000256" key="2">
    <source>
        <dbReference type="ARBA" id="ARBA00007095"/>
    </source>
</evidence>
<dbReference type="SUPFAM" id="SSF47794">
    <property type="entry name" value="Rad51 N-terminal domain-like"/>
    <property type="match status" value="1"/>
</dbReference>
<dbReference type="Gene3D" id="1.10.150.20">
    <property type="entry name" value="5' to 3' exonuclease, C-terminal subdomain"/>
    <property type="match status" value="1"/>
</dbReference>
<dbReference type="InterPro" id="IPR027417">
    <property type="entry name" value="P-loop_NTPase"/>
</dbReference>
<dbReference type="NCBIfam" id="TIGR02239">
    <property type="entry name" value="recomb_RAD51"/>
    <property type="match status" value="1"/>
</dbReference>
<keyword evidence="12" id="KW-1185">Reference proteome</keyword>
<dbReference type="SMART" id="SM00382">
    <property type="entry name" value="AAA"/>
    <property type="match status" value="1"/>
</dbReference>
<keyword evidence="7" id="KW-0227">DNA damage</keyword>
<dbReference type="GO" id="GO:0006312">
    <property type="term" value="P:mitotic recombination"/>
    <property type="evidence" value="ECO:0007669"/>
    <property type="project" value="TreeGrafter"/>
</dbReference>
<dbReference type="PANTHER" id="PTHR22942:SF39">
    <property type="entry name" value="DNA REPAIR PROTEIN RAD51 HOMOLOG 1"/>
    <property type="match status" value="1"/>
</dbReference>
<dbReference type="Pfam" id="PF08423">
    <property type="entry name" value="Rad51"/>
    <property type="match status" value="1"/>
</dbReference>
<dbReference type="SUPFAM" id="SSF52540">
    <property type="entry name" value="P-loop containing nucleoside triphosphate hydrolases"/>
    <property type="match status" value="1"/>
</dbReference>
<feature type="domain" description="RecA family profile 2" evidence="10">
    <location>
        <begin position="282"/>
        <end position="345"/>
    </location>
</feature>
<proteinExistence type="inferred from homology"/>
<protein>
    <recommendedName>
        <fullName evidence="7">DNA repair protein RAD51 homolog</fullName>
    </recommendedName>
</protein>
<dbReference type="AlphaFoldDB" id="A0A8X8ZP06"/>
<dbReference type="GO" id="GO:0003690">
    <property type="term" value="F:double-stranded DNA binding"/>
    <property type="evidence" value="ECO:0007669"/>
    <property type="project" value="InterPro"/>
</dbReference>
<dbReference type="InterPro" id="IPR016467">
    <property type="entry name" value="DNA_recomb/repair_RecA-like"/>
</dbReference>
<keyword evidence="7" id="KW-0234">DNA repair</keyword>
<reference evidence="11" key="2">
    <citation type="submission" date="2020-08" db="EMBL/GenBank/DDBJ databases">
        <title>Plant Genome Project.</title>
        <authorList>
            <person name="Zhang R.-G."/>
        </authorList>
    </citation>
    <scope>NUCLEOTIDE SEQUENCE</scope>
    <source>
        <strain evidence="11">Huo1</strain>
        <tissue evidence="11">Leaf</tissue>
    </source>
</reference>
<comment type="similarity">
    <text evidence="2 7">Belongs to the RecA family. RAD51 subfamily.</text>
</comment>
<evidence type="ECO:0000256" key="7">
    <source>
        <dbReference type="RuleBase" id="RU364139"/>
    </source>
</evidence>
<dbReference type="GO" id="GO:0000794">
    <property type="term" value="C:condensed nuclear chromosome"/>
    <property type="evidence" value="ECO:0007669"/>
    <property type="project" value="TreeGrafter"/>
</dbReference>
<dbReference type="GO" id="GO:0005524">
    <property type="term" value="F:ATP binding"/>
    <property type="evidence" value="ECO:0007669"/>
    <property type="project" value="UniProtKB-KW"/>
</dbReference>
<sequence>MMDQQGRKRALELEQPEESEDIQNGPYPVEQLQASGIAAIDIKKLKDAGLCTVESVAYAPRKELLQIKGITSKLVPLGFTSATQLHAQRLEIIQITSGSKELDRILEGGVETGSITELYGEFRSGKTQLCHTLCVTCQLPLDQGGGEGKAMYIDAEGTFRPQRLLQIAERFGLNGADVLENVAYARAYNTDHQSRLLLEAASMMVETRYLLTVLAYKPDPWFALMIVDSATALYRTDFSGRGELSARQMHLAKFLRSLQKLADEFGIAVVLTNQVVAQVDGTAVFAGPQSKPIGGNIMAHATTTRLALRKGRGEERICKVVSSPCLAEAEARFQISTDGVTDVKD</sequence>
<organism evidence="11">
    <name type="scientific">Salvia splendens</name>
    <name type="common">Scarlet sage</name>
    <dbReference type="NCBI Taxonomy" id="180675"/>
    <lineage>
        <taxon>Eukaryota</taxon>
        <taxon>Viridiplantae</taxon>
        <taxon>Streptophyta</taxon>
        <taxon>Embryophyta</taxon>
        <taxon>Tracheophyta</taxon>
        <taxon>Spermatophyta</taxon>
        <taxon>Magnoliopsida</taxon>
        <taxon>eudicotyledons</taxon>
        <taxon>Gunneridae</taxon>
        <taxon>Pentapetalae</taxon>
        <taxon>asterids</taxon>
        <taxon>lamiids</taxon>
        <taxon>Lamiales</taxon>
        <taxon>Lamiaceae</taxon>
        <taxon>Nepetoideae</taxon>
        <taxon>Mentheae</taxon>
        <taxon>Salviinae</taxon>
        <taxon>Salvia</taxon>
        <taxon>Salvia subgen. Calosphace</taxon>
        <taxon>core Calosphace</taxon>
    </lineage>
</organism>
<evidence type="ECO:0000256" key="6">
    <source>
        <dbReference type="RuleBase" id="RU003422"/>
    </source>
</evidence>
<dbReference type="GO" id="GO:1990426">
    <property type="term" value="P:mitotic recombination-dependent replication fork processing"/>
    <property type="evidence" value="ECO:0007669"/>
    <property type="project" value="InterPro"/>
</dbReference>
<reference evidence="11" key="1">
    <citation type="submission" date="2018-01" db="EMBL/GenBank/DDBJ databases">
        <authorList>
            <person name="Mao J.F."/>
        </authorList>
    </citation>
    <scope>NUCLEOTIDE SEQUENCE</scope>
    <source>
        <strain evidence="11">Huo1</strain>
        <tissue evidence="11">Leaf</tissue>
    </source>
</reference>